<dbReference type="AlphaFoldDB" id="A0A140NT88"/>
<dbReference type="Pfam" id="PF00419">
    <property type="entry name" value="Fimbrial"/>
    <property type="match status" value="1"/>
</dbReference>
<dbReference type="InterPro" id="IPR008966">
    <property type="entry name" value="Adhesion_dom_sf"/>
</dbReference>
<dbReference type="InterPro" id="IPR036937">
    <property type="entry name" value="Adhesion_dom_fimbrial_sf"/>
</dbReference>
<dbReference type="RefSeq" id="WP_014658314.1">
    <property type="nucleotide sequence ID" value="NC_017731.1"/>
</dbReference>
<evidence type="ECO:0000256" key="2">
    <source>
        <dbReference type="ARBA" id="ARBA00006671"/>
    </source>
</evidence>
<evidence type="ECO:0000313" key="7">
    <source>
        <dbReference type="EMBL" id="AFH95888.1"/>
    </source>
</evidence>
<dbReference type="OrthoDB" id="6466381at2"/>
<sequence>MNSLLKYILLILFFNHSISFSADGEIKFVGSIIPTACSVDTNSVHKVVNMGKVSVAAFTNKNSTAAATPFRITLSNCPTDYKKIQFKFDGKSDSANPSLLGLSPNATSPAATGIAIGLYEENSVRRIPLNGGSQFKEITPSKTVEMNFVAKYIATSDQIIPGSADALAHFSIIYQ</sequence>
<dbReference type="EMBL" id="CP003488">
    <property type="protein sequence ID" value="AFH95888.1"/>
    <property type="molecule type" value="Genomic_DNA"/>
</dbReference>
<dbReference type="KEGG" id="psi:S70_20520"/>
<dbReference type="GO" id="GO:0043709">
    <property type="term" value="P:cell adhesion involved in single-species biofilm formation"/>
    <property type="evidence" value="ECO:0007669"/>
    <property type="project" value="TreeGrafter"/>
</dbReference>
<keyword evidence="3 5" id="KW-0732">Signal</keyword>
<feature type="signal peptide" evidence="5">
    <location>
        <begin position="1"/>
        <end position="22"/>
    </location>
</feature>
<reference evidence="8" key="2">
    <citation type="submission" date="2012-04" db="EMBL/GenBank/DDBJ databases">
        <title>Complete genome sequence of Providencia stuartii clinical isolate MRSN 2154.</title>
        <authorList>
            <person name="Clifford R.J."/>
            <person name="Hang J."/>
            <person name="Riley M.C."/>
            <person name="Onmus-Leone F."/>
            <person name="Kuschner R.A."/>
            <person name="Lesho E.P."/>
            <person name="Waterman P.E."/>
        </authorList>
    </citation>
    <scope>NUCLEOTIDE SEQUENCE [LARGE SCALE GENOMIC DNA]</scope>
    <source>
        <strain evidence="8">MRSN 2154</strain>
    </source>
</reference>
<comment type="subcellular location">
    <subcellularLocation>
        <location evidence="1">Fimbrium</location>
    </subcellularLocation>
</comment>
<dbReference type="InterPro" id="IPR050263">
    <property type="entry name" value="Bact_Fimbrial_Adh_Pro"/>
</dbReference>
<comment type="similarity">
    <text evidence="2">Belongs to the fimbrial protein family.</text>
</comment>
<gene>
    <name evidence="7" type="ordered locus">S70_20520</name>
</gene>
<evidence type="ECO:0000256" key="1">
    <source>
        <dbReference type="ARBA" id="ARBA00004561"/>
    </source>
</evidence>
<evidence type="ECO:0000259" key="6">
    <source>
        <dbReference type="Pfam" id="PF00419"/>
    </source>
</evidence>
<dbReference type="PANTHER" id="PTHR33420">
    <property type="entry name" value="FIMBRIAL SUBUNIT ELFA-RELATED"/>
    <property type="match status" value="1"/>
</dbReference>
<proteinExistence type="inferred from homology"/>
<dbReference type="PANTHER" id="PTHR33420:SF3">
    <property type="entry name" value="FIMBRIAL SUBUNIT ELFA"/>
    <property type="match status" value="1"/>
</dbReference>
<evidence type="ECO:0000313" key="8">
    <source>
        <dbReference type="Proteomes" id="UP000005012"/>
    </source>
</evidence>
<dbReference type="SUPFAM" id="SSF49401">
    <property type="entry name" value="Bacterial adhesins"/>
    <property type="match status" value="1"/>
</dbReference>
<organism evidence="7 8">
    <name type="scientific">Providencia stuartii (strain MRSN 2154)</name>
    <dbReference type="NCBI Taxonomy" id="1157951"/>
    <lineage>
        <taxon>Bacteria</taxon>
        <taxon>Pseudomonadati</taxon>
        <taxon>Pseudomonadota</taxon>
        <taxon>Gammaproteobacteria</taxon>
        <taxon>Enterobacterales</taxon>
        <taxon>Morganellaceae</taxon>
        <taxon>Providencia</taxon>
    </lineage>
</organism>
<dbReference type="HOGENOM" id="CLU_088965_0_3_6"/>
<dbReference type="Proteomes" id="UP000005012">
    <property type="component" value="Chromosome"/>
</dbReference>
<keyword evidence="4" id="KW-0281">Fimbrium</keyword>
<dbReference type="GO" id="GO:0009289">
    <property type="term" value="C:pilus"/>
    <property type="evidence" value="ECO:0007669"/>
    <property type="project" value="UniProtKB-SubCell"/>
</dbReference>
<evidence type="ECO:0000256" key="3">
    <source>
        <dbReference type="ARBA" id="ARBA00022729"/>
    </source>
</evidence>
<dbReference type="PATRIC" id="fig|1157951.4.peg.4127"/>
<feature type="domain" description="Fimbrial-type adhesion" evidence="6">
    <location>
        <begin position="26"/>
        <end position="175"/>
    </location>
</feature>
<evidence type="ECO:0000256" key="5">
    <source>
        <dbReference type="SAM" id="SignalP"/>
    </source>
</evidence>
<accession>A0A140NT88</accession>
<reference evidence="7 8" key="1">
    <citation type="journal article" date="2012" name="J. Bacteriol.">
        <title>Complete Genome Sequence of Providencia stuartii Clinical Isolate MRSN 2154.</title>
        <authorList>
            <person name="Clifford R.J."/>
            <person name="Hang J."/>
            <person name="Riley M.C."/>
            <person name="Onmus-Leone F."/>
            <person name="Kuschner R.A."/>
            <person name="Lesho E.P."/>
            <person name="Waterman P.E."/>
        </authorList>
    </citation>
    <scope>NUCLEOTIDE SEQUENCE [LARGE SCALE GENOMIC DNA]</scope>
    <source>
        <strain evidence="7 8">MRSN 2154</strain>
    </source>
</reference>
<dbReference type="Gene3D" id="2.60.40.1090">
    <property type="entry name" value="Fimbrial-type adhesion domain"/>
    <property type="match status" value="1"/>
</dbReference>
<dbReference type="InterPro" id="IPR000259">
    <property type="entry name" value="Adhesion_dom_fimbrial"/>
</dbReference>
<name>A0A140NT88_PROSM</name>
<dbReference type="GeneID" id="93519382"/>
<protein>
    <submittedName>
        <fullName evidence="7">Fimbrial subunit type 1</fullName>
    </submittedName>
</protein>
<feature type="chain" id="PRO_5007303984" evidence="5">
    <location>
        <begin position="23"/>
        <end position="175"/>
    </location>
</feature>
<evidence type="ECO:0000256" key="4">
    <source>
        <dbReference type="ARBA" id="ARBA00023263"/>
    </source>
</evidence>